<name>A0ABD2W555_9HYME</name>
<evidence type="ECO:0000256" key="3">
    <source>
        <dbReference type="ARBA" id="ARBA00022794"/>
    </source>
</evidence>
<reference evidence="8 9" key="1">
    <citation type="journal article" date="2024" name="bioRxiv">
        <title>A reference genome for Trichogramma kaykai: A tiny desert-dwelling parasitoid wasp with competing sex-ratio distorters.</title>
        <authorList>
            <person name="Culotta J."/>
            <person name="Lindsey A.R."/>
        </authorList>
    </citation>
    <scope>NUCLEOTIDE SEQUENCE [LARGE SCALE GENOMIC DNA]</scope>
    <source>
        <strain evidence="8 9">KSX58</strain>
    </source>
</reference>
<evidence type="ECO:0000313" key="8">
    <source>
        <dbReference type="EMBL" id="KAL3387675.1"/>
    </source>
</evidence>
<feature type="domain" description="Tectonic-1-3" evidence="6">
    <location>
        <begin position="221"/>
        <end position="377"/>
    </location>
</feature>
<keyword evidence="2" id="KW-0732">Signal</keyword>
<evidence type="ECO:0000256" key="1">
    <source>
        <dbReference type="ARBA" id="ARBA00007633"/>
    </source>
</evidence>
<organism evidence="8 9">
    <name type="scientific">Trichogramma kaykai</name>
    <dbReference type="NCBI Taxonomy" id="54128"/>
    <lineage>
        <taxon>Eukaryota</taxon>
        <taxon>Metazoa</taxon>
        <taxon>Ecdysozoa</taxon>
        <taxon>Arthropoda</taxon>
        <taxon>Hexapoda</taxon>
        <taxon>Insecta</taxon>
        <taxon>Pterygota</taxon>
        <taxon>Neoptera</taxon>
        <taxon>Endopterygota</taxon>
        <taxon>Hymenoptera</taxon>
        <taxon>Apocrita</taxon>
        <taxon>Proctotrupomorpha</taxon>
        <taxon>Chalcidoidea</taxon>
        <taxon>Trichogrammatidae</taxon>
        <taxon>Trichogramma</taxon>
    </lineage>
</organism>
<gene>
    <name evidence="8" type="ORF">TKK_016799</name>
</gene>
<evidence type="ECO:0000256" key="2">
    <source>
        <dbReference type="ARBA" id="ARBA00022729"/>
    </source>
</evidence>
<dbReference type="PANTHER" id="PTHR14611">
    <property type="entry name" value="TECTONIC FAMILY MEMBER"/>
    <property type="match status" value="1"/>
</dbReference>
<protein>
    <recommendedName>
        <fullName evidence="10">Tectonic domain-containing protein</fullName>
    </recommendedName>
</protein>
<feature type="region of interest" description="Disordered" evidence="5">
    <location>
        <begin position="59"/>
        <end position="87"/>
    </location>
</feature>
<evidence type="ECO:0000259" key="6">
    <source>
        <dbReference type="Pfam" id="PF07773"/>
    </source>
</evidence>
<dbReference type="Pfam" id="PF25752">
    <property type="entry name" value="DUF1619_N"/>
    <property type="match status" value="1"/>
</dbReference>
<dbReference type="Proteomes" id="UP001627154">
    <property type="component" value="Unassembled WGS sequence"/>
</dbReference>
<keyword evidence="4" id="KW-0325">Glycoprotein</keyword>
<evidence type="ECO:0000256" key="5">
    <source>
        <dbReference type="SAM" id="MobiDB-lite"/>
    </source>
</evidence>
<dbReference type="EMBL" id="JBJJXI010000136">
    <property type="protein sequence ID" value="KAL3387675.1"/>
    <property type="molecule type" value="Genomic_DNA"/>
</dbReference>
<feature type="domain" description="Tectonic-1-3 N-terminal" evidence="7">
    <location>
        <begin position="97"/>
        <end position="182"/>
    </location>
</feature>
<dbReference type="InterPro" id="IPR057724">
    <property type="entry name" value="TCTN1-3_N"/>
</dbReference>
<evidence type="ECO:0000313" key="9">
    <source>
        <dbReference type="Proteomes" id="UP001627154"/>
    </source>
</evidence>
<feature type="compositionally biased region" description="Low complexity" evidence="5">
    <location>
        <begin position="60"/>
        <end position="69"/>
    </location>
</feature>
<feature type="domain" description="Tectonic-1-3" evidence="6">
    <location>
        <begin position="395"/>
        <end position="546"/>
    </location>
</feature>
<keyword evidence="3" id="KW-0970">Cilium biogenesis/degradation</keyword>
<evidence type="ECO:0000259" key="7">
    <source>
        <dbReference type="Pfam" id="PF25752"/>
    </source>
</evidence>
<dbReference type="PANTHER" id="PTHR14611:SF2">
    <property type="entry name" value="TECTONIC"/>
    <property type="match status" value="1"/>
</dbReference>
<dbReference type="AlphaFoldDB" id="A0ABD2W555"/>
<proteinExistence type="inferred from homology"/>
<feature type="compositionally biased region" description="Basic and acidic residues" evidence="5">
    <location>
        <begin position="70"/>
        <end position="87"/>
    </location>
</feature>
<evidence type="ECO:0008006" key="10">
    <source>
        <dbReference type="Google" id="ProtNLM"/>
    </source>
</evidence>
<keyword evidence="9" id="KW-1185">Reference proteome</keyword>
<sequence>MSPAYGIDEVEDFIENCVNSSSCENFTSTVAPENRDDAEDDEINIKELATNLFKPKENVKTTTQKTIQKNTDKDSDKKNDKDPFQDERVLKDSSNDKYCSCDITINVCDVNCCCDPDCTEKDWKVFSHCIEDDTNKERDKWYCSEKPFFRHNETRFLLEKVVDSLFCIASDNLPPTYSATSHLRIENEESLKNVIKSNKPSKFKWLLDKKKPIQELNITNSYKYGDILWKINKSSLHPLELPQPGFGQSCNFKKTIKYLEDWESTCQQTNLNNKNYFLFPIYYSNITCATLPSKFNAKYSLQDCPKDVCITANISVCFNSWAVCKNKTVQGFCTENICYNVVKFVRFTIYHNGVDGLKSIHIQLLLKNVTTSFKQIIEVKYKWENSNNDLVFERSGNPGYISGKPILIGTQISNKTSDTQIDYVGFNKTYKHLTLPIADKTGVCSSTERYIVKFLEDVKLKCSINVKTNNFSTAACIKLQNLTFDAIIGFMSHRNFDKLNFDKQLVSKSGNITDNSTESWTKMFFEKIPQNVITAQMIDNEIQCSGLVTSVMFDIVHSLISKPGTNRNHVILGVGVKFSQEVDLKWAKCNGKNCIDTLQLDLISFISFHDLSKPARYHIAGGPNLDISLPYDFFYPFLSHSKSMSTKLESNIFLFMIFLLCHSMFS</sequence>
<dbReference type="GO" id="GO:0030030">
    <property type="term" value="P:cell projection organization"/>
    <property type="evidence" value="ECO:0007669"/>
    <property type="project" value="UniProtKB-KW"/>
</dbReference>
<comment type="similarity">
    <text evidence="1">Belongs to the tectonic family.</text>
</comment>
<accession>A0ABD2W555</accession>
<dbReference type="InterPro" id="IPR011677">
    <property type="entry name" value="TCTN1-3_dom"/>
</dbReference>
<comment type="caution">
    <text evidence="8">The sequence shown here is derived from an EMBL/GenBank/DDBJ whole genome shotgun (WGS) entry which is preliminary data.</text>
</comment>
<dbReference type="Pfam" id="PF07773">
    <property type="entry name" value="TCTN_DUF1619"/>
    <property type="match status" value="2"/>
</dbReference>
<dbReference type="InterPro" id="IPR040354">
    <property type="entry name" value="TCTN1-3"/>
</dbReference>
<evidence type="ECO:0000256" key="4">
    <source>
        <dbReference type="ARBA" id="ARBA00023180"/>
    </source>
</evidence>